<comment type="caution">
    <text evidence="3">The sequence shown here is derived from an EMBL/GenBank/DDBJ whole genome shotgun (WGS) entry which is preliminary data.</text>
</comment>
<dbReference type="PANTHER" id="PTHR11927">
    <property type="entry name" value="GALACTOSIDE 2-L-FUCOSYLTRANSFERASE"/>
    <property type="match status" value="1"/>
</dbReference>
<dbReference type="CDD" id="cd11301">
    <property type="entry name" value="Fut1_Fut2_like"/>
    <property type="match status" value="1"/>
</dbReference>
<evidence type="ECO:0000256" key="2">
    <source>
        <dbReference type="ARBA" id="ARBA00022679"/>
    </source>
</evidence>
<dbReference type="GO" id="GO:0008107">
    <property type="term" value="F:galactoside 2-alpha-L-fucosyltransferase activity"/>
    <property type="evidence" value="ECO:0007669"/>
    <property type="project" value="InterPro"/>
</dbReference>
<protein>
    <recommendedName>
        <fullName evidence="5">Glycosyl transferase family 11</fullName>
    </recommendedName>
</protein>
<keyword evidence="1" id="KW-0328">Glycosyltransferase</keyword>
<dbReference type="AlphaFoldDB" id="A0A3A1Y9U0"/>
<name>A0A3A1Y9U0_9GAMM</name>
<dbReference type="PANTHER" id="PTHR11927:SF9">
    <property type="entry name" value="L-FUCOSYLTRANSFERASE"/>
    <property type="match status" value="1"/>
</dbReference>
<organism evidence="3 4">
    <name type="scientific">Psittacicella hinzii</name>
    <dbReference type="NCBI Taxonomy" id="2028575"/>
    <lineage>
        <taxon>Bacteria</taxon>
        <taxon>Pseudomonadati</taxon>
        <taxon>Pseudomonadota</taxon>
        <taxon>Gammaproteobacteria</taxon>
        <taxon>Pasteurellales</taxon>
        <taxon>Psittacicellaceae</taxon>
        <taxon>Psittacicella</taxon>
    </lineage>
</organism>
<dbReference type="EMBL" id="NRHC01000041">
    <property type="protein sequence ID" value="RIY32904.1"/>
    <property type="molecule type" value="Genomic_DNA"/>
</dbReference>
<evidence type="ECO:0000256" key="1">
    <source>
        <dbReference type="ARBA" id="ARBA00022676"/>
    </source>
</evidence>
<keyword evidence="4" id="KW-1185">Reference proteome</keyword>
<evidence type="ECO:0000313" key="4">
    <source>
        <dbReference type="Proteomes" id="UP000265691"/>
    </source>
</evidence>
<sequence>MFVLYPSGGLGNQMFMIASTYAMAKALGQRWYVYDQEHSLIQGRTLPNYINNIFWQVPLATPERIAVINEQIDNLGVESTLLLDYPGEHCFFKIEVDKEQIYVIVDSHLMSYKYFDQYKQDIVNLFSLPPQEQEKLNSLLQECQIGKQIPTVSLHVRRGDYLSLSETHRVMEVDYYSVALAQFKDLEQFQVLVFSDDLAWCRENLVYPANCQQARYVTEQVPDYLAMLLMSRCEHNIVSNSTFSWWAGYLNPNANARVVIPERWFNSPTLKNDKLLVGSFIILSDEQIRAFQ</sequence>
<evidence type="ECO:0008006" key="5">
    <source>
        <dbReference type="Google" id="ProtNLM"/>
    </source>
</evidence>
<evidence type="ECO:0000313" key="3">
    <source>
        <dbReference type="EMBL" id="RIY32904.1"/>
    </source>
</evidence>
<dbReference type="GO" id="GO:0016020">
    <property type="term" value="C:membrane"/>
    <property type="evidence" value="ECO:0007669"/>
    <property type="project" value="InterPro"/>
</dbReference>
<dbReference type="Proteomes" id="UP000265691">
    <property type="component" value="Unassembled WGS sequence"/>
</dbReference>
<dbReference type="GO" id="GO:0005975">
    <property type="term" value="P:carbohydrate metabolic process"/>
    <property type="evidence" value="ECO:0007669"/>
    <property type="project" value="InterPro"/>
</dbReference>
<dbReference type="OrthoDB" id="9794601at2"/>
<dbReference type="RefSeq" id="WP_147396812.1">
    <property type="nucleotide sequence ID" value="NZ_NRHC01000041.1"/>
</dbReference>
<feature type="non-terminal residue" evidence="3">
    <location>
        <position position="292"/>
    </location>
</feature>
<keyword evidence="2" id="KW-0808">Transferase</keyword>
<gene>
    <name evidence="3" type="ORF">CKF54_03905</name>
</gene>
<accession>A0A3A1Y9U0</accession>
<dbReference type="Pfam" id="PF01531">
    <property type="entry name" value="Glyco_transf_11"/>
    <property type="match status" value="1"/>
</dbReference>
<proteinExistence type="predicted"/>
<dbReference type="InterPro" id="IPR002516">
    <property type="entry name" value="Glyco_trans_11"/>
</dbReference>
<reference evidence="3 4" key="1">
    <citation type="submission" date="2017-08" db="EMBL/GenBank/DDBJ databases">
        <title>Reclassification of Bisgaard taxon 37 and 44.</title>
        <authorList>
            <person name="Christensen H."/>
        </authorList>
    </citation>
    <scope>NUCLEOTIDE SEQUENCE [LARGE SCALE GENOMIC DNA]</scope>
    <source>
        <strain evidence="3 4">B96_3</strain>
    </source>
</reference>